<dbReference type="PANTHER" id="PTHR12533:SF7">
    <property type="entry name" value="NFAT NUCLEAR FACTOR, ISOFORM B"/>
    <property type="match status" value="1"/>
</dbReference>
<evidence type="ECO:0000259" key="22">
    <source>
        <dbReference type="PROSITE" id="PS50254"/>
    </source>
</evidence>
<evidence type="ECO:0000313" key="24">
    <source>
        <dbReference type="Proteomes" id="UP000594454"/>
    </source>
</evidence>
<keyword evidence="8" id="KW-0227">DNA damage</keyword>
<feature type="domain" description="RHD" evidence="22">
    <location>
        <begin position="219"/>
        <end position="395"/>
    </location>
</feature>
<evidence type="ECO:0000256" key="13">
    <source>
        <dbReference type="ARBA" id="ARBA00023125"/>
    </source>
</evidence>
<dbReference type="GO" id="GO:0045944">
    <property type="term" value="P:positive regulation of transcription by RNA polymerase II"/>
    <property type="evidence" value="ECO:0007669"/>
    <property type="project" value="UniProtKB-ARBA"/>
</dbReference>
<dbReference type="InterPro" id="IPR013783">
    <property type="entry name" value="Ig-like_fold"/>
</dbReference>
<dbReference type="InterPro" id="IPR037059">
    <property type="entry name" value="RHD_DNA_bind_dom_sf"/>
</dbReference>
<keyword evidence="24" id="KW-1185">Reference proteome</keyword>
<evidence type="ECO:0000256" key="5">
    <source>
        <dbReference type="ARBA" id="ARBA00022490"/>
    </source>
</evidence>
<keyword evidence="10" id="KW-0832">Ubl conjugation</keyword>
<dbReference type="Pfam" id="PF16179">
    <property type="entry name" value="RHD_dimer"/>
    <property type="match status" value="1"/>
</dbReference>
<evidence type="ECO:0000256" key="1">
    <source>
        <dbReference type="ARBA" id="ARBA00004123"/>
    </source>
</evidence>
<dbReference type="InterPro" id="IPR002909">
    <property type="entry name" value="IPT_dom"/>
</dbReference>
<comment type="subunit">
    <text evidence="18">Homodimer when bound to DNA, completely encircles its DNA target. Interacts with CIDEC; this interaction is direct and retains NFAT5 in the cytoplasm. Does not bind with Fos and Jun transcription factors. Interacts with DDX5 and DDX17; this interaction leads to DDX5/DDX17 recruitment to LNC2 and S100A4 promoters and NFAT5-mediated DDX5/DDX17-enhanced transactivation.</text>
</comment>
<dbReference type="InterPro" id="IPR008366">
    <property type="entry name" value="NFAT"/>
</dbReference>
<protein>
    <recommendedName>
        <fullName evidence="19">Nuclear factor of activated T-cells 5</fullName>
    </recommendedName>
    <alternativeName>
        <fullName evidence="20">T-cell transcription factor NFAT5</fullName>
    </alternativeName>
</protein>
<evidence type="ECO:0000256" key="4">
    <source>
        <dbReference type="ARBA" id="ARBA00022454"/>
    </source>
</evidence>
<keyword evidence="9" id="KW-0013">ADP-ribosylation</keyword>
<dbReference type="GO" id="GO:0006974">
    <property type="term" value="P:DNA damage response"/>
    <property type="evidence" value="ECO:0007669"/>
    <property type="project" value="UniProtKB-KW"/>
</dbReference>
<dbReference type="PROSITE" id="PS50254">
    <property type="entry name" value="REL_2"/>
    <property type="match status" value="1"/>
</dbReference>
<dbReference type="InParanoid" id="A0A7R8V1G2"/>
<dbReference type="InterPro" id="IPR032397">
    <property type="entry name" value="RHD_dimer"/>
</dbReference>
<keyword evidence="4" id="KW-0158">Chromosome</keyword>
<dbReference type="GO" id="GO:0005737">
    <property type="term" value="C:cytoplasm"/>
    <property type="evidence" value="ECO:0007669"/>
    <property type="project" value="UniProtKB-SubCell"/>
</dbReference>
<comment type="function">
    <text evidence="17">Transcription factor involved, among others, in the transcriptional regulation of osmoprotective and inflammatory genes. Binds the DNA consensus sequence 5'-[ACT][AG]TGGAAA[CAT]A[TA][ATC][CA][ATG][GT][GAC][CG][CT]-3'. Mediates the transcriptional response to hypertonicity. Positively regulates the transcription of LCN2 and S100A4 genes; optimal transactivation of these genes requires the presence of DDX5/DDX17. Also involved in the DNA damage response by preventing formation of R-loops; R-loops are composed of a DNA:RNA hybrid and the associated non-template single-stranded DNA.</text>
</comment>
<dbReference type="GO" id="GO:0010467">
    <property type="term" value="P:gene expression"/>
    <property type="evidence" value="ECO:0007669"/>
    <property type="project" value="UniProtKB-ARBA"/>
</dbReference>
<dbReference type="GO" id="GO:0000981">
    <property type="term" value="F:DNA-binding transcription factor activity, RNA polymerase II-specific"/>
    <property type="evidence" value="ECO:0007669"/>
    <property type="project" value="TreeGrafter"/>
</dbReference>
<feature type="region of interest" description="Disordered" evidence="21">
    <location>
        <begin position="54"/>
        <end position="104"/>
    </location>
</feature>
<evidence type="ECO:0000256" key="3">
    <source>
        <dbReference type="ARBA" id="ARBA00004496"/>
    </source>
</evidence>
<dbReference type="Pfam" id="PF00554">
    <property type="entry name" value="RHD_DNA_bind"/>
    <property type="match status" value="1"/>
</dbReference>
<evidence type="ECO:0000256" key="2">
    <source>
        <dbReference type="ARBA" id="ARBA00004286"/>
    </source>
</evidence>
<keyword evidence="12" id="KW-0805">Transcription regulation</keyword>
<evidence type="ECO:0000256" key="16">
    <source>
        <dbReference type="ARBA" id="ARBA00023242"/>
    </source>
</evidence>
<keyword evidence="15" id="KW-0804">Transcription</keyword>
<feature type="region of interest" description="Disordered" evidence="21">
    <location>
        <begin position="603"/>
        <end position="637"/>
    </location>
</feature>
<organism evidence="23 24">
    <name type="scientific">Hermetia illucens</name>
    <name type="common">Black soldier fly</name>
    <dbReference type="NCBI Taxonomy" id="343691"/>
    <lineage>
        <taxon>Eukaryota</taxon>
        <taxon>Metazoa</taxon>
        <taxon>Ecdysozoa</taxon>
        <taxon>Arthropoda</taxon>
        <taxon>Hexapoda</taxon>
        <taxon>Insecta</taxon>
        <taxon>Pterygota</taxon>
        <taxon>Neoptera</taxon>
        <taxon>Endopterygota</taxon>
        <taxon>Diptera</taxon>
        <taxon>Brachycera</taxon>
        <taxon>Stratiomyomorpha</taxon>
        <taxon>Stratiomyidae</taxon>
        <taxon>Hermetiinae</taxon>
        <taxon>Hermetia</taxon>
    </lineage>
</organism>
<dbReference type="AlphaFoldDB" id="A0A7R8V1G2"/>
<dbReference type="OrthoDB" id="5346094at2759"/>
<evidence type="ECO:0000256" key="18">
    <source>
        <dbReference type="ARBA" id="ARBA00065799"/>
    </source>
</evidence>
<dbReference type="SMART" id="SM00429">
    <property type="entry name" value="IPT"/>
    <property type="match status" value="1"/>
</dbReference>
<evidence type="ECO:0000256" key="21">
    <source>
        <dbReference type="SAM" id="MobiDB-lite"/>
    </source>
</evidence>
<dbReference type="GO" id="GO:0048468">
    <property type="term" value="P:cell development"/>
    <property type="evidence" value="ECO:0007669"/>
    <property type="project" value="UniProtKB-ARBA"/>
</dbReference>
<dbReference type="Proteomes" id="UP000594454">
    <property type="component" value="Chromosome 5"/>
</dbReference>
<dbReference type="GO" id="GO:0005694">
    <property type="term" value="C:chromosome"/>
    <property type="evidence" value="ECO:0007669"/>
    <property type="project" value="UniProtKB-SubCell"/>
</dbReference>
<dbReference type="InterPro" id="IPR008967">
    <property type="entry name" value="p53-like_TF_DNA-bd_sf"/>
</dbReference>
<dbReference type="FunFam" id="2.60.40.340:FF:000002">
    <property type="entry name" value="Nuclear factor of activated T-cells 5, tonicity-responsive"/>
    <property type="match status" value="1"/>
</dbReference>
<keyword evidence="16" id="KW-0539">Nucleus</keyword>
<evidence type="ECO:0000256" key="12">
    <source>
        <dbReference type="ARBA" id="ARBA00023015"/>
    </source>
</evidence>
<dbReference type="SUPFAM" id="SSF49417">
    <property type="entry name" value="p53-like transcription factors"/>
    <property type="match status" value="1"/>
</dbReference>
<dbReference type="InterPro" id="IPR015646">
    <property type="entry name" value="NFAT5_RHD_DNA-bd"/>
</dbReference>
<evidence type="ECO:0000256" key="9">
    <source>
        <dbReference type="ARBA" id="ARBA00022765"/>
    </source>
</evidence>
<dbReference type="Gene3D" id="2.60.40.340">
    <property type="entry name" value="Rel homology domain (RHD), DNA-binding domain"/>
    <property type="match status" value="1"/>
</dbReference>
<dbReference type="EMBL" id="LR899013">
    <property type="protein sequence ID" value="CAD7090357.1"/>
    <property type="molecule type" value="Genomic_DNA"/>
</dbReference>
<feature type="compositionally biased region" description="Acidic residues" evidence="21">
    <location>
        <begin position="128"/>
        <end position="139"/>
    </location>
</feature>
<reference evidence="23 24" key="1">
    <citation type="submission" date="2020-11" db="EMBL/GenBank/DDBJ databases">
        <authorList>
            <person name="Wallbank WR R."/>
            <person name="Pardo Diaz C."/>
            <person name="Kozak K."/>
            <person name="Martin S."/>
            <person name="Jiggins C."/>
            <person name="Moest M."/>
            <person name="Warren A I."/>
            <person name="Generalovic N T."/>
            <person name="Byers J.R.P. K."/>
            <person name="Montejo-Kovacevich G."/>
            <person name="Yen C E."/>
        </authorList>
    </citation>
    <scope>NUCLEOTIDE SEQUENCE [LARGE SCALE GENOMIC DNA]</scope>
</reference>
<evidence type="ECO:0000256" key="17">
    <source>
        <dbReference type="ARBA" id="ARBA00055141"/>
    </source>
</evidence>
<evidence type="ECO:0000256" key="6">
    <source>
        <dbReference type="ARBA" id="ARBA00022499"/>
    </source>
</evidence>
<accession>A0A7R8V1G2</accession>
<evidence type="ECO:0000256" key="10">
    <source>
        <dbReference type="ARBA" id="ARBA00022843"/>
    </source>
</evidence>
<feature type="compositionally biased region" description="Polar residues" evidence="21">
    <location>
        <begin position="604"/>
        <end position="631"/>
    </location>
</feature>
<dbReference type="Gene3D" id="2.60.40.10">
    <property type="entry name" value="Immunoglobulins"/>
    <property type="match status" value="1"/>
</dbReference>
<evidence type="ECO:0000256" key="8">
    <source>
        <dbReference type="ARBA" id="ARBA00022763"/>
    </source>
</evidence>
<evidence type="ECO:0000256" key="19">
    <source>
        <dbReference type="ARBA" id="ARBA00072227"/>
    </source>
</evidence>
<gene>
    <name evidence="23" type="ORF">HERILL_LOCUS12843</name>
</gene>
<evidence type="ECO:0000313" key="23">
    <source>
        <dbReference type="EMBL" id="CAD7090357.1"/>
    </source>
</evidence>
<keyword evidence="11" id="KW-0007">Acetylation</keyword>
<keyword evidence="13" id="KW-0238">DNA-binding</keyword>
<keyword evidence="14" id="KW-0010">Activator</keyword>
<dbReference type="GO" id="GO:1902531">
    <property type="term" value="P:regulation of intracellular signal transduction"/>
    <property type="evidence" value="ECO:0007669"/>
    <property type="project" value="UniProtKB-ARBA"/>
</dbReference>
<dbReference type="PANTHER" id="PTHR12533">
    <property type="entry name" value="NFAT"/>
    <property type="match status" value="1"/>
</dbReference>
<dbReference type="FunFam" id="2.60.40.10:FF:000174">
    <property type="entry name" value="Nuclear factor of activated T-cells 5, tonicity-responsive"/>
    <property type="match status" value="1"/>
</dbReference>
<keyword evidence="6" id="KW-1017">Isopeptide bond</keyword>
<dbReference type="GO" id="GO:0048731">
    <property type="term" value="P:system development"/>
    <property type="evidence" value="ECO:0007669"/>
    <property type="project" value="UniProtKB-ARBA"/>
</dbReference>
<proteinExistence type="predicted"/>
<evidence type="ECO:0000256" key="15">
    <source>
        <dbReference type="ARBA" id="ARBA00023163"/>
    </source>
</evidence>
<dbReference type="InterPro" id="IPR011539">
    <property type="entry name" value="RHD_DNA_bind_dom"/>
</dbReference>
<dbReference type="SUPFAM" id="SSF81296">
    <property type="entry name" value="E set domains"/>
    <property type="match status" value="1"/>
</dbReference>
<dbReference type="CDD" id="cd07882">
    <property type="entry name" value="RHD-n_TonEBP"/>
    <property type="match status" value="1"/>
</dbReference>
<evidence type="ECO:0000256" key="7">
    <source>
        <dbReference type="ARBA" id="ARBA00022553"/>
    </source>
</evidence>
<keyword evidence="5" id="KW-0963">Cytoplasm</keyword>
<dbReference type="GO" id="GO:0000978">
    <property type="term" value="F:RNA polymerase II cis-regulatory region sequence-specific DNA binding"/>
    <property type="evidence" value="ECO:0007669"/>
    <property type="project" value="InterPro"/>
</dbReference>
<dbReference type="GO" id="GO:0005667">
    <property type="term" value="C:transcription regulator complex"/>
    <property type="evidence" value="ECO:0007669"/>
    <property type="project" value="TreeGrafter"/>
</dbReference>
<comment type="subcellular location">
    <subcellularLocation>
        <location evidence="2">Chromosome</location>
    </subcellularLocation>
    <subcellularLocation>
        <location evidence="3">Cytoplasm</location>
    </subcellularLocation>
    <subcellularLocation>
        <location evidence="1">Nucleus</location>
    </subcellularLocation>
</comment>
<keyword evidence="7" id="KW-0597">Phosphoprotein</keyword>
<evidence type="ECO:0000256" key="11">
    <source>
        <dbReference type="ARBA" id="ARBA00022990"/>
    </source>
</evidence>
<sequence length="1112" mass="122029">MRFTYPQFNNHYDVSAYRVAAKHTPAHQHKNFAMRMTMATTSTMTPRIHRKAFRTPSKRHPGKVLPGKLHSISRVGPGKIPPGKRINPRPHPPPCDNSNDSGFGFDQHLEVQQTIARNAPVSSRSEEPFDECSSSEDQDEIHNRSQQLKLKRRKIENILIDNDDACSNDAFTQKINATATTTAVQNRIPTPSATKCMSTITRNSIRPALKRPIVPVQSNISTASKNGAVQLQIISQPETQHRARYQTEGSRGAVKDRSGNGFPIVRLTGYNKPAVLQVFIGTDIGRVAPHMFYQACKVAGKNSTPCSEKKVDGTMIIEIDFKPESEMTVTCDCVGILKERNVDVEHRFPDHSGQRSKKKSTRCRMVFRTQLTHDDGSVETLQVCSHPIICTQPPGVPEICKKSLTSSPAEGGLELYIIGKNFLKDTCVIFQHSLEGSPNQTELSQLSPVWEETVLPDKEYLQQTHLICTVPPYINPNIVEPITVQFFVMSSGKKSEAHNFVYTPKGVHSLLSAATTLSTLHGAISNSQDAQRFVENTTTNSRQPCPVPMLWSSNLNMEPKHEIDSGMMPPPTTLPLAVRRPSTSGNVLADQLTQIGLKTEILDESSQSSAPDTMQTDSLDQFPTTTENSVDGSPMKLPYQRCRKQSVDLIDMRSISLLNDTNSLPSFPTHSNHNHLSVVDLHVKQEQMSNALQPQMLSVAAQNQQNVNKFLNDLKSPLNSGTVNSLFGGNSANNSNSVYSPQDINPINQIAAHASSSVNHTFTQNLLSNQAQNLSQMLTISQNIILNSEPAASISTANMQMIAQQTTTPSDHIPSELIMNPTVSPSMMCSTSADPNGLMGSQETMQGAILNDINSMAPQHPTENLLNSMMMNQSADQMHNQHKSPTASNAAAMNNMLLKATADFISNQENATINAALMSLNSNNMLNENSSAVSQMLDLPTQTQTTSASTNLSEPHQHIDMRQPQTTTAISQHIAHFADGGAVMPNHQLMERRSIPGQNNGTSMMGDLLLNQVSANVQDRYMQNLGKVQQIGAGVNPTENQESLLQAVSLVRNELEKSKMAGQVQQMGIQHPALGQTTVSQPTTATTIPQEITTMSDQDLISYINPSCFDQV</sequence>
<evidence type="ECO:0000256" key="14">
    <source>
        <dbReference type="ARBA" id="ARBA00023159"/>
    </source>
</evidence>
<dbReference type="InterPro" id="IPR014756">
    <property type="entry name" value="Ig_E-set"/>
</dbReference>
<feature type="region of interest" description="Disordered" evidence="21">
    <location>
        <begin position="117"/>
        <end position="147"/>
    </location>
</feature>
<name>A0A7R8V1G2_HERIL</name>
<dbReference type="GO" id="GO:0005634">
    <property type="term" value="C:nucleus"/>
    <property type="evidence" value="ECO:0007669"/>
    <property type="project" value="UniProtKB-SubCell"/>
</dbReference>
<evidence type="ECO:0000256" key="20">
    <source>
        <dbReference type="ARBA" id="ARBA00080722"/>
    </source>
</evidence>
<dbReference type="FunCoup" id="A0A7R8V1G2">
    <property type="interactions" value="10"/>
</dbReference>